<gene>
    <name evidence="1" type="ORF">LCGC14_2510170</name>
</gene>
<comment type="caution">
    <text evidence="1">The sequence shown here is derived from an EMBL/GenBank/DDBJ whole genome shotgun (WGS) entry which is preliminary data.</text>
</comment>
<name>A0A0F9AZC5_9ZZZZ</name>
<dbReference type="EMBL" id="LAZR01040242">
    <property type="protein sequence ID" value="KKL14984.1"/>
    <property type="molecule type" value="Genomic_DNA"/>
</dbReference>
<reference evidence="1" key="1">
    <citation type="journal article" date="2015" name="Nature">
        <title>Complex archaea that bridge the gap between prokaryotes and eukaryotes.</title>
        <authorList>
            <person name="Spang A."/>
            <person name="Saw J.H."/>
            <person name="Jorgensen S.L."/>
            <person name="Zaremba-Niedzwiedzka K."/>
            <person name="Martijn J."/>
            <person name="Lind A.E."/>
            <person name="van Eijk R."/>
            <person name="Schleper C."/>
            <person name="Guy L."/>
            <person name="Ettema T.J."/>
        </authorList>
    </citation>
    <scope>NUCLEOTIDE SEQUENCE</scope>
</reference>
<sequence>MTEIYNALILIDYPGDKKRHFATMVEKQEKTIETRMKEFKYRGDLVICCGSKSKTKNSGLALCVVNLYHVRDMVDSDRSKACIENIPGRKAYLLKNWRYFNKKFPFSKCYASGAYQGIFQIRLPDDIKLSPTGGGKR</sequence>
<accession>A0A0F9AZC5</accession>
<dbReference type="AlphaFoldDB" id="A0A0F9AZC5"/>
<evidence type="ECO:0000313" key="1">
    <source>
        <dbReference type="EMBL" id="KKL14984.1"/>
    </source>
</evidence>
<organism evidence="1">
    <name type="scientific">marine sediment metagenome</name>
    <dbReference type="NCBI Taxonomy" id="412755"/>
    <lineage>
        <taxon>unclassified sequences</taxon>
        <taxon>metagenomes</taxon>
        <taxon>ecological metagenomes</taxon>
    </lineage>
</organism>
<protein>
    <recommendedName>
        <fullName evidence="2">ASCH domain-containing protein</fullName>
    </recommendedName>
</protein>
<proteinExistence type="predicted"/>
<dbReference type="SUPFAM" id="SSF88697">
    <property type="entry name" value="PUA domain-like"/>
    <property type="match status" value="1"/>
</dbReference>
<dbReference type="InterPro" id="IPR015947">
    <property type="entry name" value="PUA-like_sf"/>
</dbReference>
<evidence type="ECO:0008006" key="2">
    <source>
        <dbReference type="Google" id="ProtNLM"/>
    </source>
</evidence>
<dbReference type="Gene3D" id="2.30.130.30">
    <property type="entry name" value="Hypothetical protein"/>
    <property type="match status" value="1"/>
</dbReference>